<keyword evidence="1" id="KW-0175">Coiled coil</keyword>
<feature type="coiled-coil region" evidence="1">
    <location>
        <begin position="17"/>
        <end position="69"/>
    </location>
</feature>
<accession>A0A2V3J594</accession>
<name>A0A2V3J594_9FLOR</name>
<evidence type="ECO:0000256" key="1">
    <source>
        <dbReference type="SAM" id="Coils"/>
    </source>
</evidence>
<proteinExistence type="predicted"/>
<gene>
    <name evidence="2" type="ORF">BWQ96_00676</name>
</gene>
<organism evidence="2 3">
    <name type="scientific">Gracilariopsis chorda</name>
    <dbReference type="NCBI Taxonomy" id="448386"/>
    <lineage>
        <taxon>Eukaryota</taxon>
        <taxon>Rhodophyta</taxon>
        <taxon>Florideophyceae</taxon>
        <taxon>Rhodymeniophycidae</taxon>
        <taxon>Gracilariales</taxon>
        <taxon>Gracilariaceae</taxon>
        <taxon>Gracilariopsis</taxon>
    </lineage>
</organism>
<keyword evidence="3" id="KW-1185">Reference proteome</keyword>
<comment type="caution">
    <text evidence="2">The sequence shown here is derived from an EMBL/GenBank/DDBJ whole genome shotgun (WGS) entry which is preliminary data.</text>
</comment>
<evidence type="ECO:0000313" key="2">
    <source>
        <dbReference type="EMBL" id="PXF49606.1"/>
    </source>
</evidence>
<sequence length="73" mass="8592">MKIRRKRNVAYIGSSGMEQVVTEMDCLLRELIEKKEDFILQQAEDKRAAMANEAELVDARKRVEKLTLQRKRI</sequence>
<dbReference type="EMBL" id="NBIV01000004">
    <property type="protein sequence ID" value="PXF49606.1"/>
    <property type="molecule type" value="Genomic_DNA"/>
</dbReference>
<evidence type="ECO:0000313" key="3">
    <source>
        <dbReference type="Proteomes" id="UP000247409"/>
    </source>
</evidence>
<reference evidence="2 3" key="1">
    <citation type="journal article" date="2018" name="Mol. Biol. Evol.">
        <title>Analysis of the draft genome of the red seaweed Gracilariopsis chorda provides insights into genome size evolution in Rhodophyta.</title>
        <authorList>
            <person name="Lee J."/>
            <person name="Yang E.C."/>
            <person name="Graf L."/>
            <person name="Yang J.H."/>
            <person name="Qiu H."/>
            <person name="Zel Zion U."/>
            <person name="Chan C.X."/>
            <person name="Stephens T.G."/>
            <person name="Weber A.P.M."/>
            <person name="Boo G.H."/>
            <person name="Boo S.M."/>
            <person name="Kim K.M."/>
            <person name="Shin Y."/>
            <person name="Jung M."/>
            <person name="Lee S.J."/>
            <person name="Yim H.S."/>
            <person name="Lee J.H."/>
            <person name="Bhattacharya D."/>
            <person name="Yoon H.S."/>
        </authorList>
    </citation>
    <scope>NUCLEOTIDE SEQUENCE [LARGE SCALE GENOMIC DNA]</scope>
    <source>
        <strain evidence="2 3">SKKU-2015</strain>
        <tissue evidence="2">Whole body</tissue>
    </source>
</reference>
<dbReference type="AlphaFoldDB" id="A0A2V3J594"/>
<protein>
    <submittedName>
        <fullName evidence="2">Uncharacterized protein</fullName>
    </submittedName>
</protein>
<dbReference type="Proteomes" id="UP000247409">
    <property type="component" value="Unassembled WGS sequence"/>
</dbReference>